<name>A0A2M4D8K3_ANODA</name>
<protein>
    <submittedName>
        <fullName evidence="1">Putative secreted protein</fullName>
    </submittedName>
</protein>
<evidence type="ECO:0000313" key="1">
    <source>
        <dbReference type="EMBL" id="MBW73831.1"/>
    </source>
</evidence>
<proteinExistence type="predicted"/>
<dbReference type="PROSITE" id="PS51257">
    <property type="entry name" value="PROKAR_LIPOPROTEIN"/>
    <property type="match status" value="1"/>
</dbReference>
<reference evidence="1" key="1">
    <citation type="submission" date="2018-01" db="EMBL/GenBank/DDBJ databases">
        <title>An insight into the sialome of Amazonian anophelines.</title>
        <authorList>
            <person name="Ribeiro J.M."/>
            <person name="Scarpassa V."/>
            <person name="Calvo E."/>
        </authorList>
    </citation>
    <scope>NUCLEOTIDE SEQUENCE</scope>
</reference>
<organism evidence="1">
    <name type="scientific">Anopheles darlingi</name>
    <name type="common">Mosquito</name>
    <dbReference type="NCBI Taxonomy" id="43151"/>
    <lineage>
        <taxon>Eukaryota</taxon>
        <taxon>Metazoa</taxon>
        <taxon>Ecdysozoa</taxon>
        <taxon>Arthropoda</taxon>
        <taxon>Hexapoda</taxon>
        <taxon>Insecta</taxon>
        <taxon>Pterygota</taxon>
        <taxon>Neoptera</taxon>
        <taxon>Endopterygota</taxon>
        <taxon>Diptera</taxon>
        <taxon>Nematocera</taxon>
        <taxon>Culicoidea</taxon>
        <taxon>Culicidae</taxon>
        <taxon>Anophelinae</taxon>
        <taxon>Anopheles</taxon>
    </lineage>
</organism>
<dbReference type="EMBL" id="GGFL01009653">
    <property type="protein sequence ID" value="MBW73831.1"/>
    <property type="molecule type" value="Transcribed_RNA"/>
</dbReference>
<sequence length="74" mass="8405">MQRAFARKRTCPVRAAFSSSLWISCFEILAASENLDSFSSVMIRSWRSSFSFCSSIISCCTFNRCSYSFFTEPG</sequence>
<dbReference type="AlphaFoldDB" id="A0A2M4D8K3"/>
<accession>A0A2M4D8K3</accession>